<proteinExistence type="predicted"/>
<dbReference type="RefSeq" id="WP_156521884.1">
    <property type="nucleotide sequence ID" value="NZ_BMIP01000011.1"/>
</dbReference>
<gene>
    <name evidence="1" type="ORF">GCM10010990_34750</name>
</gene>
<comment type="caution">
    <text evidence="1">The sequence shown here is derived from an EMBL/GenBank/DDBJ whole genome shotgun (WGS) entry which is preliminary data.</text>
</comment>
<organism evidence="1 2">
    <name type="scientific">Croceicoccus mobilis</name>
    <dbReference type="NCBI Taxonomy" id="1703339"/>
    <lineage>
        <taxon>Bacteria</taxon>
        <taxon>Pseudomonadati</taxon>
        <taxon>Pseudomonadota</taxon>
        <taxon>Alphaproteobacteria</taxon>
        <taxon>Sphingomonadales</taxon>
        <taxon>Erythrobacteraceae</taxon>
        <taxon>Croceicoccus</taxon>
    </lineage>
</organism>
<evidence type="ECO:0000313" key="2">
    <source>
        <dbReference type="Proteomes" id="UP000612349"/>
    </source>
</evidence>
<dbReference type="Proteomes" id="UP000612349">
    <property type="component" value="Unassembled WGS sequence"/>
</dbReference>
<protein>
    <submittedName>
        <fullName evidence="1">Uncharacterized protein</fullName>
    </submittedName>
</protein>
<sequence length="88" mass="9909">MTDFGLFAERDIARANQKLDQLKRHAERRDRFIDALDLDALDAKTAFAILQEDDDLAENIAFGELYIHHIATLETQRAEIAASIPLAA</sequence>
<accession>A0A916Z9G1</accession>
<dbReference type="EMBL" id="BMIP01000011">
    <property type="protein sequence ID" value="GGD81857.1"/>
    <property type="molecule type" value="Genomic_DNA"/>
</dbReference>
<evidence type="ECO:0000313" key="1">
    <source>
        <dbReference type="EMBL" id="GGD81857.1"/>
    </source>
</evidence>
<keyword evidence="2" id="KW-1185">Reference proteome</keyword>
<name>A0A916Z9G1_9SPHN</name>
<dbReference type="OrthoDB" id="7509952at2"/>
<reference evidence="1" key="1">
    <citation type="journal article" date="2014" name="Int. J. Syst. Evol. Microbiol.">
        <title>Complete genome sequence of Corynebacterium casei LMG S-19264T (=DSM 44701T), isolated from a smear-ripened cheese.</title>
        <authorList>
            <consortium name="US DOE Joint Genome Institute (JGI-PGF)"/>
            <person name="Walter F."/>
            <person name="Albersmeier A."/>
            <person name="Kalinowski J."/>
            <person name="Ruckert C."/>
        </authorList>
    </citation>
    <scope>NUCLEOTIDE SEQUENCE</scope>
    <source>
        <strain evidence="1">CGMCC 1.15360</strain>
    </source>
</reference>
<dbReference type="AlphaFoldDB" id="A0A916Z9G1"/>
<reference evidence="1" key="2">
    <citation type="submission" date="2020-09" db="EMBL/GenBank/DDBJ databases">
        <authorList>
            <person name="Sun Q."/>
            <person name="Zhou Y."/>
        </authorList>
    </citation>
    <scope>NUCLEOTIDE SEQUENCE</scope>
    <source>
        <strain evidence="1">CGMCC 1.15360</strain>
    </source>
</reference>